<protein>
    <submittedName>
        <fullName evidence="1">Uncharacterized protein</fullName>
    </submittedName>
</protein>
<dbReference type="EMBL" id="FZNS01000003">
    <property type="protein sequence ID" value="SNR52557.1"/>
    <property type="molecule type" value="Genomic_DNA"/>
</dbReference>
<evidence type="ECO:0000313" key="1">
    <source>
        <dbReference type="EMBL" id="SNR52557.1"/>
    </source>
</evidence>
<dbReference type="Proteomes" id="UP000198310">
    <property type="component" value="Unassembled WGS sequence"/>
</dbReference>
<dbReference type="AlphaFoldDB" id="A0A238X126"/>
<proteinExistence type="predicted"/>
<organism evidence="1 2">
    <name type="scientific">Hymenobacter mucosus</name>
    <dbReference type="NCBI Taxonomy" id="1411120"/>
    <lineage>
        <taxon>Bacteria</taxon>
        <taxon>Pseudomonadati</taxon>
        <taxon>Bacteroidota</taxon>
        <taxon>Cytophagia</taxon>
        <taxon>Cytophagales</taxon>
        <taxon>Hymenobacteraceae</taxon>
        <taxon>Hymenobacter</taxon>
    </lineage>
</organism>
<keyword evidence="2" id="KW-1185">Reference proteome</keyword>
<name>A0A238X126_9BACT</name>
<gene>
    <name evidence="1" type="ORF">SAMN06269173_103363</name>
</gene>
<accession>A0A238X126</accession>
<sequence length="79" mass="8922">MANGKPATHIACPKCNWQPAGNEQWQCTCGYIWHTFATGGQCPGCSHQWETTQCLACFCTSEHSAWYTRSYWPYTVSPN</sequence>
<evidence type="ECO:0000313" key="2">
    <source>
        <dbReference type="Proteomes" id="UP000198310"/>
    </source>
</evidence>
<reference evidence="2" key="1">
    <citation type="submission" date="2017-06" db="EMBL/GenBank/DDBJ databases">
        <authorList>
            <person name="Varghese N."/>
            <person name="Submissions S."/>
        </authorList>
    </citation>
    <scope>NUCLEOTIDE SEQUENCE [LARGE SCALE GENOMIC DNA]</scope>
    <source>
        <strain evidence="2">DSM 28041</strain>
    </source>
</reference>